<dbReference type="Pfam" id="PF00528">
    <property type="entry name" value="BPD_transp_1"/>
    <property type="match status" value="1"/>
</dbReference>
<keyword evidence="5" id="KW-0813">Transport</keyword>
<comment type="similarity">
    <text evidence="5">Belongs to the binding-protein-dependent transport system permease family.</text>
</comment>
<evidence type="ECO:0000313" key="7">
    <source>
        <dbReference type="EMBL" id="BDB96470.1"/>
    </source>
</evidence>
<dbReference type="Gene3D" id="1.10.3720.10">
    <property type="entry name" value="MetI-like"/>
    <property type="match status" value="1"/>
</dbReference>
<evidence type="ECO:0000256" key="3">
    <source>
        <dbReference type="ARBA" id="ARBA00022989"/>
    </source>
</evidence>
<dbReference type="SUPFAM" id="SSF161098">
    <property type="entry name" value="MetI-like"/>
    <property type="match status" value="1"/>
</dbReference>
<dbReference type="InterPro" id="IPR035906">
    <property type="entry name" value="MetI-like_sf"/>
</dbReference>
<keyword evidence="4 5" id="KW-0472">Membrane</keyword>
<keyword evidence="3 5" id="KW-1133">Transmembrane helix</keyword>
<feature type="transmembrane region" description="Helical" evidence="5">
    <location>
        <begin position="239"/>
        <end position="258"/>
    </location>
</feature>
<keyword evidence="8" id="KW-1185">Reference proteome</keyword>
<proteinExistence type="inferred from homology"/>
<comment type="subcellular location">
    <subcellularLocation>
        <location evidence="1 5">Cell membrane</location>
        <topology evidence="1 5">Multi-pass membrane protein</topology>
    </subcellularLocation>
</comment>
<dbReference type="RefSeq" id="WP_236864860.1">
    <property type="nucleotide sequence ID" value="NZ_AP025225.1"/>
</dbReference>
<feature type="domain" description="ABC transmembrane type-1" evidence="6">
    <location>
        <begin position="145"/>
        <end position="333"/>
    </location>
</feature>
<organism evidence="7 8">
    <name type="scientific">Candidatus Hydrogenosomobacter endosymbioticus</name>
    <dbReference type="NCBI Taxonomy" id="2558174"/>
    <lineage>
        <taxon>Bacteria</taxon>
        <taxon>Pseudomonadati</taxon>
        <taxon>Pseudomonadota</taxon>
        <taxon>Alphaproteobacteria</taxon>
        <taxon>Holosporales</taxon>
        <taxon>Holosporaceae</taxon>
        <taxon>Candidatus Hydrogenosomobacter</taxon>
    </lineage>
</organism>
<gene>
    <name evidence="7" type="ORF">HYD_6030</name>
</gene>
<name>A0ABM7VAB1_9PROT</name>
<dbReference type="PANTHER" id="PTHR30325:SF0">
    <property type="entry name" value="INNER MEMBRANE ABC TRANSPORTER PERMEASE PROTEIN YEJE"/>
    <property type="match status" value="1"/>
</dbReference>
<feature type="transmembrane region" description="Helical" evidence="5">
    <location>
        <begin position="193"/>
        <end position="218"/>
    </location>
</feature>
<dbReference type="CDD" id="cd06261">
    <property type="entry name" value="TM_PBP2"/>
    <property type="match status" value="1"/>
</dbReference>
<feature type="transmembrane region" description="Helical" evidence="5">
    <location>
        <begin position="278"/>
        <end position="299"/>
    </location>
</feature>
<keyword evidence="2 5" id="KW-0812">Transmembrane</keyword>
<evidence type="ECO:0000256" key="1">
    <source>
        <dbReference type="ARBA" id="ARBA00004651"/>
    </source>
</evidence>
<feature type="transmembrane region" description="Helical" evidence="5">
    <location>
        <begin position="20"/>
        <end position="43"/>
    </location>
</feature>
<dbReference type="PROSITE" id="PS50928">
    <property type="entry name" value="ABC_TM1"/>
    <property type="match status" value="1"/>
</dbReference>
<evidence type="ECO:0000313" key="8">
    <source>
        <dbReference type="Proteomes" id="UP001320209"/>
    </source>
</evidence>
<dbReference type="Proteomes" id="UP001320209">
    <property type="component" value="Chromosome"/>
</dbReference>
<feature type="transmembrane region" description="Helical" evidence="5">
    <location>
        <begin position="149"/>
        <end position="173"/>
    </location>
</feature>
<dbReference type="InterPro" id="IPR000515">
    <property type="entry name" value="MetI-like"/>
</dbReference>
<evidence type="ECO:0000259" key="6">
    <source>
        <dbReference type="PROSITE" id="PS50928"/>
    </source>
</evidence>
<dbReference type="EMBL" id="AP025225">
    <property type="protein sequence ID" value="BDB96470.1"/>
    <property type="molecule type" value="Genomic_DNA"/>
</dbReference>
<protein>
    <submittedName>
        <fullName evidence="7">ABC transporter permease</fullName>
    </submittedName>
</protein>
<feature type="transmembrane region" description="Helical" evidence="5">
    <location>
        <begin position="311"/>
        <end position="332"/>
    </location>
</feature>
<accession>A0ABM7VAB1</accession>
<reference evidence="7" key="1">
    <citation type="submission" date="2021-10" db="EMBL/GenBank/DDBJ databases">
        <title>Genome Sequence of The Candidatus Hydrogeosomobacter endosymbioticus, an Intracellular Bacterial Symbiont of the Anaerobic Ciliate GW7.</title>
        <authorList>
            <person name="Shiohama Y."/>
            <person name="Shinzato N."/>
        </authorList>
    </citation>
    <scope>NUCLEOTIDE SEQUENCE [LARGE SCALE GENOMIC DNA]</scope>
    <source>
        <strain evidence="7">200920</strain>
    </source>
</reference>
<dbReference type="PANTHER" id="PTHR30325">
    <property type="entry name" value="MEMBRANE COMPONENT OF ABC TRANSPORTER"/>
    <property type="match status" value="1"/>
</dbReference>
<evidence type="ECO:0000256" key="2">
    <source>
        <dbReference type="ARBA" id="ARBA00022692"/>
    </source>
</evidence>
<evidence type="ECO:0000256" key="5">
    <source>
        <dbReference type="RuleBase" id="RU363032"/>
    </source>
</evidence>
<evidence type="ECO:0000256" key="4">
    <source>
        <dbReference type="ARBA" id="ARBA00023136"/>
    </source>
</evidence>
<sequence>MNARFSHISNRGTRSFRKNTSAFVSLILFSALFFVSLMSNLICNDRPLVVVRGCEVFFPVLKNYTEKSFGLDLEVEPDYKGAYFSSMMKGSSSQVYILWPPIRYSYLSVGVPGRGEVFPSPPSREHILGTDDQGRDVFARLLYGMRTSILFGLALAFAGCFIGVCIGAIQGYFGGIIDISVQRFSEVWSGLPVLFITMIVSSFVRATAVLLFFIILAFKWGRVADAVRAEFLRSRNYSYVKAAEALGAGHISIMMSHVLPNSMVSVISYFPFLMSSSISYLTALDFLGFGLPAGAASLGELARQAKNNLHAPWVGAAAFFGLASILILINFIGEGVRDALNHKS</sequence>